<protein>
    <recommendedName>
        <fullName evidence="4">Secreted protein</fullName>
    </recommendedName>
</protein>
<evidence type="ECO:0000256" key="1">
    <source>
        <dbReference type="SAM" id="SignalP"/>
    </source>
</evidence>
<reference evidence="2" key="1">
    <citation type="submission" date="2020-06" db="EMBL/GenBank/DDBJ databases">
        <title>WGS assembly of Ceratodon purpureus strain R40.</title>
        <authorList>
            <person name="Carey S.B."/>
            <person name="Jenkins J."/>
            <person name="Shu S."/>
            <person name="Lovell J.T."/>
            <person name="Sreedasyam A."/>
            <person name="Maumus F."/>
            <person name="Tiley G.P."/>
            <person name="Fernandez-Pozo N."/>
            <person name="Barry K."/>
            <person name="Chen C."/>
            <person name="Wang M."/>
            <person name="Lipzen A."/>
            <person name="Daum C."/>
            <person name="Saski C.A."/>
            <person name="Payton A.C."/>
            <person name="Mcbreen J.C."/>
            <person name="Conrad R.E."/>
            <person name="Kollar L.M."/>
            <person name="Olsson S."/>
            <person name="Huttunen S."/>
            <person name="Landis J.B."/>
            <person name="Wickett N.J."/>
            <person name="Johnson M.G."/>
            <person name="Rensing S.A."/>
            <person name="Grimwood J."/>
            <person name="Schmutz J."/>
            <person name="Mcdaniel S.F."/>
        </authorList>
    </citation>
    <scope>NUCLEOTIDE SEQUENCE</scope>
    <source>
        <strain evidence="2">R40</strain>
    </source>
</reference>
<name>A0A8T0G882_CERPU</name>
<accession>A0A8T0G882</accession>
<keyword evidence="3" id="KW-1185">Reference proteome</keyword>
<dbReference type="EMBL" id="CM026433">
    <property type="protein sequence ID" value="KAG0555231.1"/>
    <property type="molecule type" value="Genomic_DNA"/>
</dbReference>
<evidence type="ECO:0008006" key="4">
    <source>
        <dbReference type="Google" id="ProtNLM"/>
    </source>
</evidence>
<evidence type="ECO:0000313" key="3">
    <source>
        <dbReference type="Proteomes" id="UP000822688"/>
    </source>
</evidence>
<dbReference type="Proteomes" id="UP000822688">
    <property type="component" value="Chromosome 12"/>
</dbReference>
<gene>
    <name evidence="2" type="ORF">KC19_12G154000</name>
</gene>
<evidence type="ECO:0000313" key="2">
    <source>
        <dbReference type="EMBL" id="KAG0555231.1"/>
    </source>
</evidence>
<keyword evidence="1" id="KW-0732">Signal</keyword>
<dbReference type="AlphaFoldDB" id="A0A8T0G882"/>
<comment type="caution">
    <text evidence="2">The sequence shown here is derived from an EMBL/GenBank/DDBJ whole genome shotgun (WGS) entry which is preliminary data.</text>
</comment>
<sequence>MRRKKTLWNKRRRMSTTVMLLWNSMKTMAAWDASHFCSVERGVCSGRKLSRYQAQQKQLLLFQLHLPSN</sequence>
<feature type="signal peptide" evidence="1">
    <location>
        <begin position="1"/>
        <end position="29"/>
    </location>
</feature>
<organism evidence="2 3">
    <name type="scientific">Ceratodon purpureus</name>
    <name type="common">Fire moss</name>
    <name type="synonym">Dicranum purpureum</name>
    <dbReference type="NCBI Taxonomy" id="3225"/>
    <lineage>
        <taxon>Eukaryota</taxon>
        <taxon>Viridiplantae</taxon>
        <taxon>Streptophyta</taxon>
        <taxon>Embryophyta</taxon>
        <taxon>Bryophyta</taxon>
        <taxon>Bryophytina</taxon>
        <taxon>Bryopsida</taxon>
        <taxon>Dicranidae</taxon>
        <taxon>Pseudoditrichales</taxon>
        <taxon>Ditrichaceae</taxon>
        <taxon>Ceratodon</taxon>
    </lineage>
</organism>
<feature type="chain" id="PRO_5035945443" description="Secreted protein" evidence="1">
    <location>
        <begin position="30"/>
        <end position="69"/>
    </location>
</feature>
<proteinExistence type="predicted"/>